<dbReference type="RefSeq" id="XP_011132495.1">
    <property type="nucleotide sequence ID" value="XM_011134193.1"/>
</dbReference>
<comment type="caution">
    <text evidence="3">The sequence shown here is derived from an EMBL/GenBank/DDBJ whole genome shotgun (WGS) entry which is preliminary data.</text>
</comment>
<proteinExistence type="predicted"/>
<feature type="coiled-coil region" evidence="1">
    <location>
        <begin position="479"/>
        <end position="506"/>
    </location>
</feature>
<feature type="region of interest" description="Disordered" evidence="2">
    <location>
        <begin position="1"/>
        <end position="35"/>
    </location>
</feature>
<feature type="coiled-coil region" evidence="1">
    <location>
        <begin position="261"/>
        <end position="295"/>
    </location>
</feature>
<feature type="coiled-coil region" evidence="1">
    <location>
        <begin position="325"/>
        <end position="352"/>
    </location>
</feature>
<dbReference type="VEuPathDB" id="CryptoDB:GNI_138450"/>
<evidence type="ECO:0000256" key="2">
    <source>
        <dbReference type="SAM" id="MobiDB-lite"/>
    </source>
</evidence>
<dbReference type="Proteomes" id="UP000019763">
    <property type="component" value="Unassembled WGS sequence"/>
</dbReference>
<reference evidence="3" key="1">
    <citation type="submission" date="2013-12" db="EMBL/GenBank/DDBJ databases">
        <authorList>
            <person name="Omoto C.K."/>
            <person name="Sibley D."/>
            <person name="Venepally P."/>
            <person name="Hadjithomas M."/>
            <person name="Karamycheva S."/>
            <person name="Brunk B."/>
            <person name="Roos D."/>
            <person name="Caler E."/>
            <person name="Lorenzi H."/>
        </authorList>
    </citation>
    <scope>NUCLEOTIDE SEQUENCE</scope>
</reference>
<evidence type="ECO:0000313" key="3">
    <source>
        <dbReference type="EMBL" id="EZG45477.1"/>
    </source>
</evidence>
<sequence>MSEFGALSMPRNDSLSVGRSASVRKSVPGGGEECQRECSRRVSSVDEKLKSVLEILKSNGIEMEEYLSSLFRVPGVGGSVGGSSTRESNGARSRSRLGELDVGVFHRMLAEFVVLTEDVEIDRVAASWEDEIYDQVRGLISRECNLHKAIPVIRLYLMVQVLVANLNIKEYSPLHFAYVKNSSSGFTPVEQADLRKCFIEIFRHGLEFVGLSRQVADALTEEFAETHHTEEQYLNLSQDGESLTAALAAQQSCSEQLQRRKEELEFVTQSEQEALRRLEDELAPLRERQSDLSRALGLRRQELEDLAKLETRGGAIDVRGLAEVLESRRREAEVAQTELASAKEECSRQQLMKSGVREFGDMLQIVNRLLGECSQSVAAYKLLLEEQDELRLKHTGERSGLGTKKRELAVECDRAQQELEELSRNIRQLKRDQQKRNELLNQLPQQAEQTDNQLIRRIDELKSEYARRRSEGDKEANDLLAAIQALQLLQQAVERVEDKTQAYTSAYASTNANALKAAIQHLTQQVQEMA</sequence>
<organism evidence="3 4">
    <name type="scientific">Gregarina niphandrodes</name>
    <name type="common">Septate eugregarine</name>
    <dbReference type="NCBI Taxonomy" id="110365"/>
    <lineage>
        <taxon>Eukaryota</taxon>
        <taxon>Sar</taxon>
        <taxon>Alveolata</taxon>
        <taxon>Apicomplexa</taxon>
        <taxon>Conoidasida</taxon>
        <taxon>Gregarinasina</taxon>
        <taxon>Eugregarinorida</taxon>
        <taxon>Gregarinidae</taxon>
        <taxon>Gregarina</taxon>
    </lineage>
</organism>
<dbReference type="AlphaFoldDB" id="A0A023B0W7"/>
<evidence type="ECO:0000313" key="4">
    <source>
        <dbReference type="Proteomes" id="UP000019763"/>
    </source>
</evidence>
<protein>
    <submittedName>
        <fullName evidence="3">Uncharacterized protein</fullName>
    </submittedName>
</protein>
<keyword evidence="4" id="KW-1185">Reference proteome</keyword>
<dbReference type="GeneID" id="22914920"/>
<keyword evidence="1" id="KW-0175">Coiled coil</keyword>
<dbReference type="EMBL" id="AFNH02001023">
    <property type="protein sequence ID" value="EZG45477.1"/>
    <property type="molecule type" value="Genomic_DNA"/>
</dbReference>
<name>A0A023B0W7_GRENI</name>
<accession>A0A023B0W7</accession>
<evidence type="ECO:0000256" key="1">
    <source>
        <dbReference type="SAM" id="Coils"/>
    </source>
</evidence>
<gene>
    <name evidence="3" type="ORF">GNI_138450</name>
</gene>
<feature type="coiled-coil region" evidence="1">
    <location>
        <begin position="405"/>
        <end position="449"/>
    </location>
</feature>